<dbReference type="SUPFAM" id="SSF54928">
    <property type="entry name" value="RNA-binding domain, RBD"/>
    <property type="match status" value="1"/>
</dbReference>
<feature type="domain" description="PAR14-like first RRM" evidence="2">
    <location>
        <begin position="401"/>
        <end position="461"/>
    </location>
</feature>
<feature type="region of interest" description="Disordered" evidence="1">
    <location>
        <begin position="147"/>
        <end position="210"/>
    </location>
</feature>
<feature type="compositionally biased region" description="Polar residues" evidence="1">
    <location>
        <begin position="23"/>
        <end position="46"/>
    </location>
</feature>
<protein>
    <recommendedName>
        <fullName evidence="2">PAR14-like first RRM domain-containing protein</fullName>
    </recommendedName>
</protein>
<comment type="caution">
    <text evidence="3">The sequence shown here is derived from an EMBL/GenBank/DDBJ whole genome shotgun (WGS) entry which is preliminary data.</text>
</comment>
<reference evidence="3 4" key="1">
    <citation type="submission" date="2024-02" db="EMBL/GenBank/DDBJ databases">
        <title>Chromosome-scale genome assembly of the rough periwinkle Littorina saxatilis.</title>
        <authorList>
            <person name="De Jode A."/>
            <person name="Faria R."/>
            <person name="Formenti G."/>
            <person name="Sims Y."/>
            <person name="Smith T.P."/>
            <person name="Tracey A."/>
            <person name="Wood J.M.D."/>
            <person name="Zagrodzka Z.B."/>
            <person name="Johannesson K."/>
            <person name="Butlin R.K."/>
            <person name="Leder E.H."/>
        </authorList>
    </citation>
    <scope>NUCLEOTIDE SEQUENCE [LARGE SCALE GENOMIC DNA]</scope>
    <source>
        <strain evidence="3">Snail1</strain>
        <tissue evidence="3">Muscle</tissue>
    </source>
</reference>
<feature type="compositionally biased region" description="Basic and acidic residues" evidence="1">
    <location>
        <begin position="188"/>
        <end position="199"/>
    </location>
</feature>
<evidence type="ECO:0000313" key="3">
    <source>
        <dbReference type="EMBL" id="KAK7105111.1"/>
    </source>
</evidence>
<dbReference type="GO" id="GO:0003676">
    <property type="term" value="F:nucleic acid binding"/>
    <property type="evidence" value="ECO:0007669"/>
    <property type="project" value="InterPro"/>
</dbReference>
<dbReference type="InterPro" id="IPR057051">
    <property type="entry name" value="PARP14_RPM_1"/>
</dbReference>
<keyword evidence="4" id="KW-1185">Reference proteome</keyword>
<feature type="region of interest" description="Disordered" evidence="1">
    <location>
        <begin position="1"/>
        <end position="119"/>
    </location>
</feature>
<organism evidence="3 4">
    <name type="scientific">Littorina saxatilis</name>
    <dbReference type="NCBI Taxonomy" id="31220"/>
    <lineage>
        <taxon>Eukaryota</taxon>
        <taxon>Metazoa</taxon>
        <taxon>Spiralia</taxon>
        <taxon>Lophotrochozoa</taxon>
        <taxon>Mollusca</taxon>
        <taxon>Gastropoda</taxon>
        <taxon>Caenogastropoda</taxon>
        <taxon>Littorinimorpha</taxon>
        <taxon>Littorinoidea</taxon>
        <taxon>Littorinidae</taxon>
        <taxon>Littorina</taxon>
    </lineage>
</organism>
<proteinExistence type="predicted"/>
<feature type="compositionally biased region" description="Polar residues" evidence="1">
    <location>
        <begin position="175"/>
        <end position="185"/>
    </location>
</feature>
<feature type="compositionally biased region" description="Basic and acidic residues" evidence="1">
    <location>
        <begin position="165"/>
        <end position="174"/>
    </location>
</feature>
<sequence>MGGRPSTQEKDKSDGRQRGWYGYQNTRPETSSLTRGGQLQKQQNMDDNVKEHGNSQSSVLPEHTVFRKSNGQGNKDESDDNTSSEDEFFLADDGLTSQQTLPKTVRETDESEDKSVATLEALVSSLGRSSPAGSEWNHGVGMVYNPSEIGSHRSGGSSMQGSNASHHDSNRLRETNTTATGTNSVRPGHPESRDTRVQRETATQRFLAQPYPEASGGAALYSGMPYGISLVGSERNQHIEMICNPSDTDSQSPSVLTVQESGVSHDNIPGEINEFEHTYTTTSSVRSGTTEFGGTSIQREEMTRRFHGQGVPGQSQIFSSSQEPPNAFRPIVHYPGADHFGSLPSDRAVPSPGENSYTRHYSTVSETIEPSFLSPDTTIDDELQEERFEGNPLEVLVKGVSKKTTKETLDLYFQNKFRSEGGAIQESRLDKTIGRYRVRFQSPRVARCVVSKTQHELEGKNLVVTLDHSPTACGGSRGRDTPPRTVAVQGLKTTEMTKDLLLHYFENAPRSGGGEVTDVRLDPTGDTPAFVSFKHHEHARNVSSFRHTLAHKPVTVYLCEDLHQSVFCLYGLGGYPRIGEYLREDLIHFIEGQTHCAVYNVCFGSRSEVEGTALVIFEDDIDMNEVQMALASTQFHHCKLTVGPVQVSRTAEIRNLFHIPSFCKETLATYFSNTRQSGGHRGAEVFVYPQRECALVTFVDPEVCSDVVNRSHVLHGATLDVRTYFDCVGVSSTCDTTPPHHTPDPASPDIRHVTVRVSFESTRLI</sequence>
<feature type="compositionally biased region" description="Basic and acidic residues" evidence="1">
    <location>
        <begin position="7"/>
        <end position="17"/>
    </location>
</feature>
<accession>A0AAN9BH79</accession>
<dbReference type="EMBL" id="JBAMIC010000008">
    <property type="protein sequence ID" value="KAK7105111.1"/>
    <property type="molecule type" value="Genomic_DNA"/>
</dbReference>
<feature type="compositionally biased region" description="Polar residues" evidence="1">
    <location>
        <begin position="154"/>
        <end position="164"/>
    </location>
</feature>
<evidence type="ECO:0000313" key="4">
    <source>
        <dbReference type="Proteomes" id="UP001374579"/>
    </source>
</evidence>
<dbReference type="InterPro" id="IPR035979">
    <property type="entry name" value="RBD_domain_sf"/>
</dbReference>
<feature type="compositionally biased region" description="Acidic residues" evidence="1">
    <location>
        <begin position="77"/>
        <end position="90"/>
    </location>
</feature>
<dbReference type="InterPro" id="IPR012677">
    <property type="entry name" value="Nucleotide-bd_a/b_plait_sf"/>
</dbReference>
<dbReference type="Gene3D" id="3.30.70.330">
    <property type="match status" value="3"/>
</dbReference>
<evidence type="ECO:0000256" key="1">
    <source>
        <dbReference type="SAM" id="MobiDB-lite"/>
    </source>
</evidence>
<dbReference type="Proteomes" id="UP001374579">
    <property type="component" value="Unassembled WGS sequence"/>
</dbReference>
<dbReference type="Pfam" id="PF23085">
    <property type="entry name" value="RRM_PARP14_3"/>
    <property type="match status" value="2"/>
</dbReference>
<dbReference type="AlphaFoldDB" id="A0AAN9BH79"/>
<gene>
    <name evidence="3" type="ORF">V1264_019716</name>
</gene>
<evidence type="ECO:0000259" key="2">
    <source>
        <dbReference type="Pfam" id="PF23222"/>
    </source>
</evidence>
<name>A0AAN9BH79_9CAEN</name>
<dbReference type="Pfam" id="PF23222">
    <property type="entry name" value="RRM_PARP14_1"/>
    <property type="match status" value="1"/>
</dbReference>